<protein>
    <submittedName>
        <fullName evidence="4">Uncharacterized protein</fullName>
    </submittedName>
</protein>
<evidence type="ECO:0000256" key="1">
    <source>
        <dbReference type="SAM" id="MobiDB-lite"/>
    </source>
</evidence>
<feature type="compositionally biased region" description="Low complexity" evidence="1">
    <location>
        <begin position="225"/>
        <end position="262"/>
    </location>
</feature>
<feature type="signal peptide" evidence="3">
    <location>
        <begin position="1"/>
        <end position="38"/>
    </location>
</feature>
<keyword evidence="2" id="KW-0812">Transmembrane</keyword>
<comment type="caution">
    <text evidence="4">The sequence shown here is derived from an EMBL/GenBank/DDBJ whole genome shotgun (WGS) entry which is preliminary data.</text>
</comment>
<dbReference type="EMBL" id="CAHIKZ030004722">
    <property type="protein sequence ID" value="CAE1314432.1"/>
    <property type="molecule type" value="Genomic_DNA"/>
</dbReference>
<evidence type="ECO:0000313" key="5">
    <source>
        <dbReference type="Proteomes" id="UP000597762"/>
    </source>
</evidence>
<proteinExistence type="predicted"/>
<keyword evidence="2" id="KW-0472">Membrane</keyword>
<keyword evidence="5" id="KW-1185">Reference proteome</keyword>
<sequence>MAKRPGNTKLGPRLHLHYLTCLVFCLYFLVNSPATVDSLSPPIAGDRPAAQGLSSLNIRPKNSNSSPSTPLVSLLVSATSSSSASVPTSLAASSSTLGLLASSTDQELENETSNVHSVTKLQPPETTIVASGVQDKGEVLPGSVPKSGSERIAVDKRQPKCLNGTGECENSASRSSLNEKPKKDKAIAKEVADEVTTTSGSNPDKSTLQPPTTIKEKFLSSSMAPSTTTTTGTPTTIEITTTTPQPTTATFSTTTTGAVPKTTVKKGTKAVPTTPIPSSSPTPRDYIYGNQADLSDYSEYSDARFAEERRRDQNASSVFRDHSRDIGDDLDLYDMERDINPTEGAAFERTRLNRNMSAGTGILVIAFYVAVVTTLLYLFLSDAAHTASDTVITVHFLLSLYQDMVFSGAIFSPLGPAESPSKETKLP</sequence>
<feature type="compositionally biased region" description="Basic and acidic residues" evidence="1">
    <location>
        <begin position="177"/>
        <end position="192"/>
    </location>
</feature>
<gene>
    <name evidence="4" type="ORF">SPHA_65370</name>
</gene>
<feature type="chain" id="PRO_5032656071" evidence="3">
    <location>
        <begin position="39"/>
        <end position="427"/>
    </location>
</feature>
<evidence type="ECO:0000313" key="4">
    <source>
        <dbReference type="EMBL" id="CAE1314432.1"/>
    </source>
</evidence>
<evidence type="ECO:0000256" key="2">
    <source>
        <dbReference type="SAM" id="Phobius"/>
    </source>
</evidence>
<evidence type="ECO:0000256" key="3">
    <source>
        <dbReference type="SAM" id="SignalP"/>
    </source>
</evidence>
<dbReference type="Proteomes" id="UP000597762">
    <property type="component" value="Unassembled WGS sequence"/>
</dbReference>
<keyword evidence="2" id="KW-1133">Transmembrane helix</keyword>
<feature type="region of interest" description="Disordered" evidence="1">
    <location>
        <begin position="157"/>
        <end position="291"/>
    </location>
</feature>
<feature type="compositionally biased region" description="Polar residues" evidence="1">
    <location>
        <begin position="195"/>
        <end position="212"/>
    </location>
</feature>
<reference evidence="4" key="1">
    <citation type="submission" date="2021-01" db="EMBL/GenBank/DDBJ databases">
        <authorList>
            <person name="Li R."/>
            <person name="Bekaert M."/>
        </authorList>
    </citation>
    <scope>NUCLEOTIDE SEQUENCE</scope>
    <source>
        <strain evidence="4">Farmed</strain>
    </source>
</reference>
<accession>A0A812E2S1</accession>
<organism evidence="4 5">
    <name type="scientific">Acanthosepion pharaonis</name>
    <name type="common">Pharaoh cuttlefish</name>
    <name type="synonym">Sepia pharaonis</name>
    <dbReference type="NCBI Taxonomy" id="158019"/>
    <lineage>
        <taxon>Eukaryota</taxon>
        <taxon>Metazoa</taxon>
        <taxon>Spiralia</taxon>
        <taxon>Lophotrochozoa</taxon>
        <taxon>Mollusca</taxon>
        <taxon>Cephalopoda</taxon>
        <taxon>Coleoidea</taxon>
        <taxon>Decapodiformes</taxon>
        <taxon>Sepiida</taxon>
        <taxon>Sepiina</taxon>
        <taxon>Sepiidae</taxon>
        <taxon>Acanthosepion</taxon>
    </lineage>
</organism>
<name>A0A812E2S1_ACAPH</name>
<dbReference type="AlphaFoldDB" id="A0A812E2S1"/>
<keyword evidence="3" id="KW-0732">Signal</keyword>
<feature type="transmembrane region" description="Helical" evidence="2">
    <location>
        <begin position="358"/>
        <end position="380"/>
    </location>
</feature>